<dbReference type="AlphaFoldDB" id="A0A3D4T1R8"/>
<gene>
    <name evidence="1" type="ORF">DIW82_12065</name>
</gene>
<comment type="caution">
    <text evidence="1">The sequence shown here is derived from an EMBL/GenBank/DDBJ whole genome shotgun (WGS) entry which is preliminary data.</text>
</comment>
<proteinExistence type="predicted"/>
<reference evidence="1 2" key="1">
    <citation type="journal article" date="2018" name="Nat. Biotechnol.">
        <title>A standardized bacterial taxonomy based on genome phylogeny substantially revises the tree of life.</title>
        <authorList>
            <person name="Parks D.H."/>
            <person name="Chuvochina M."/>
            <person name="Waite D.W."/>
            <person name="Rinke C."/>
            <person name="Skarshewski A."/>
            <person name="Chaumeil P.A."/>
            <person name="Hugenholtz P."/>
        </authorList>
    </citation>
    <scope>NUCLEOTIDE SEQUENCE [LARGE SCALE GENOMIC DNA]</scope>
    <source>
        <strain evidence="1">UBA11247</strain>
    </source>
</reference>
<protein>
    <submittedName>
        <fullName evidence="1">META domain-containing protein</fullName>
    </submittedName>
</protein>
<accession>A0A3D4T1R8</accession>
<dbReference type="Proteomes" id="UP000261739">
    <property type="component" value="Unassembled WGS sequence"/>
</dbReference>
<dbReference type="STRING" id="863239.GCA_000213935_01795"/>
<dbReference type="EMBL" id="DQID01000307">
    <property type="protein sequence ID" value="HCT15482.1"/>
    <property type="molecule type" value="Genomic_DNA"/>
</dbReference>
<evidence type="ECO:0000313" key="1">
    <source>
        <dbReference type="EMBL" id="HCT15482.1"/>
    </source>
</evidence>
<evidence type="ECO:0000313" key="2">
    <source>
        <dbReference type="Proteomes" id="UP000261739"/>
    </source>
</evidence>
<name>A0A3D4T1R8_9CORY</name>
<sequence length="168" mass="17283">MAGAAAGAALTVGVLLSACGSGDVPGDVADARWQVTDIEDAVGADSGAPVTTGLSDADQARTWLSFGTGELSGGVGCLSLTGDVEWKKDNTLHIGDIRDRDAGDDSNGPACMPGDRTIADRLTAVLADTDLHWDSGSSGNYRKLTLTRTDGDTQDWQTARSVSFLGTH</sequence>
<organism evidence="1 2">
    <name type="scientific">Corynebacterium nuruki</name>
    <dbReference type="NCBI Taxonomy" id="1032851"/>
    <lineage>
        <taxon>Bacteria</taxon>
        <taxon>Bacillati</taxon>
        <taxon>Actinomycetota</taxon>
        <taxon>Actinomycetes</taxon>
        <taxon>Mycobacteriales</taxon>
        <taxon>Corynebacteriaceae</taxon>
        <taxon>Corynebacterium</taxon>
    </lineage>
</organism>